<feature type="domain" description="N-acetyltransferase" evidence="3">
    <location>
        <begin position="126"/>
        <end position="275"/>
    </location>
</feature>
<dbReference type="Pfam" id="PF00583">
    <property type="entry name" value="Acetyltransf_1"/>
    <property type="match status" value="2"/>
</dbReference>
<reference evidence="4 5" key="1">
    <citation type="submission" date="2023-03" db="EMBL/GenBank/DDBJ databases">
        <title>Draft genome sequence of Streptomyces sp. RB6PN23 isolated from peat swamp forest in Thailand.</title>
        <authorList>
            <person name="Klaysubun C."/>
            <person name="Duangmal K."/>
        </authorList>
    </citation>
    <scope>NUCLEOTIDE SEQUENCE [LARGE SCALE GENOMIC DNA]</scope>
    <source>
        <strain evidence="4 5">RB6PN23</strain>
    </source>
</reference>
<dbReference type="PANTHER" id="PTHR43877">
    <property type="entry name" value="AMINOALKYLPHOSPHONATE N-ACETYLTRANSFERASE-RELATED-RELATED"/>
    <property type="match status" value="1"/>
</dbReference>
<dbReference type="SUPFAM" id="SSF55729">
    <property type="entry name" value="Acyl-CoA N-acyltransferases (Nat)"/>
    <property type="match status" value="2"/>
</dbReference>
<dbReference type="RefSeq" id="WP_276092626.1">
    <property type="nucleotide sequence ID" value="NZ_JARJBC010000003.1"/>
</dbReference>
<keyword evidence="5" id="KW-1185">Reference proteome</keyword>
<accession>A0ABT5ZIT0</accession>
<evidence type="ECO:0000259" key="3">
    <source>
        <dbReference type="PROSITE" id="PS51186"/>
    </source>
</evidence>
<protein>
    <submittedName>
        <fullName evidence="4">GNAT family N-acetyltransferase</fullName>
        <ecNumber evidence="4">2.3.1.-</ecNumber>
    </submittedName>
</protein>
<dbReference type="GO" id="GO:0016746">
    <property type="term" value="F:acyltransferase activity"/>
    <property type="evidence" value="ECO:0007669"/>
    <property type="project" value="UniProtKB-KW"/>
</dbReference>
<comment type="caution">
    <text evidence="4">The sequence shown here is derived from an EMBL/GenBank/DDBJ whole genome shotgun (WGS) entry which is preliminary data.</text>
</comment>
<name>A0ABT5ZIT0_9ACTN</name>
<dbReference type="PANTHER" id="PTHR43877:SF2">
    <property type="entry name" value="AMINOALKYLPHOSPHONATE N-ACETYLTRANSFERASE-RELATED"/>
    <property type="match status" value="1"/>
</dbReference>
<evidence type="ECO:0000256" key="1">
    <source>
        <dbReference type="ARBA" id="ARBA00022679"/>
    </source>
</evidence>
<organism evidence="4 5">
    <name type="scientific">Streptomyces silvisoli</name>
    <dbReference type="NCBI Taxonomy" id="3034235"/>
    <lineage>
        <taxon>Bacteria</taxon>
        <taxon>Bacillati</taxon>
        <taxon>Actinomycetota</taxon>
        <taxon>Actinomycetes</taxon>
        <taxon>Kitasatosporales</taxon>
        <taxon>Streptomycetaceae</taxon>
        <taxon>Streptomyces</taxon>
    </lineage>
</organism>
<dbReference type="InterPro" id="IPR000182">
    <property type="entry name" value="GNAT_dom"/>
</dbReference>
<dbReference type="PROSITE" id="PS51186">
    <property type="entry name" value="GNAT"/>
    <property type="match status" value="2"/>
</dbReference>
<dbReference type="CDD" id="cd04301">
    <property type="entry name" value="NAT_SF"/>
    <property type="match status" value="2"/>
</dbReference>
<sequence length="275" mass="30351">MTTTLRPAEAERREADGGRSRRFAVCVNSRPVGTIQLATDRRFGPEVGRIVSLDIDEPDRRRGRGTVAALAAEEVLRGWGCRRVELRVPADAEIALRLVGALGYVERSHGMVKLLPRTPPDLPPGVVVRPMREDEYPAWHERDRARYIDGWVRRGVPYEQASAEADGESRTLLPDGPHTADAVLRVLTQGGEDVGWLWLGLGSADSAWVYSVEVAAARRGQGHGRTLMLLAERECLAAGVRSLRLHVFAGNTPAQRLYESLGYRSTTVYLAKPLL</sequence>
<proteinExistence type="predicted"/>
<gene>
    <name evidence="4" type="ORF">P3G67_06680</name>
</gene>
<evidence type="ECO:0000313" key="4">
    <source>
        <dbReference type="EMBL" id="MDF3288923.1"/>
    </source>
</evidence>
<evidence type="ECO:0000313" key="5">
    <source>
        <dbReference type="Proteomes" id="UP001216579"/>
    </source>
</evidence>
<dbReference type="EC" id="2.3.1.-" evidence="4"/>
<keyword evidence="1 4" id="KW-0808">Transferase</keyword>
<dbReference type="InterPro" id="IPR050832">
    <property type="entry name" value="Bact_Acetyltransf"/>
</dbReference>
<dbReference type="EMBL" id="JARJBC010000003">
    <property type="protein sequence ID" value="MDF3288923.1"/>
    <property type="molecule type" value="Genomic_DNA"/>
</dbReference>
<keyword evidence="2 4" id="KW-0012">Acyltransferase</keyword>
<dbReference type="Proteomes" id="UP001216579">
    <property type="component" value="Unassembled WGS sequence"/>
</dbReference>
<dbReference type="Gene3D" id="3.40.630.30">
    <property type="match status" value="2"/>
</dbReference>
<evidence type="ECO:0000256" key="2">
    <source>
        <dbReference type="ARBA" id="ARBA00023315"/>
    </source>
</evidence>
<dbReference type="InterPro" id="IPR016181">
    <property type="entry name" value="Acyl_CoA_acyltransferase"/>
</dbReference>
<feature type="domain" description="N-acetyltransferase" evidence="3">
    <location>
        <begin position="1"/>
        <end position="133"/>
    </location>
</feature>